<dbReference type="InterPro" id="IPR051681">
    <property type="entry name" value="Ser/Thr_Kinases-Pseudokinases"/>
</dbReference>
<feature type="domain" description="Protein kinase" evidence="1">
    <location>
        <begin position="1424"/>
        <end position="1702"/>
    </location>
</feature>
<dbReference type="Gene3D" id="1.10.510.10">
    <property type="entry name" value="Transferase(Phosphotransferase) domain 1"/>
    <property type="match status" value="2"/>
</dbReference>
<dbReference type="PROSITE" id="PS50011">
    <property type="entry name" value="PROTEIN_KINASE_DOM"/>
    <property type="match status" value="1"/>
</dbReference>
<dbReference type="GO" id="GO:0005524">
    <property type="term" value="F:ATP binding"/>
    <property type="evidence" value="ECO:0007669"/>
    <property type="project" value="InterPro"/>
</dbReference>
<name>A0A2Z6R4P7_9GLOM</name>
<dbReference type="InterPro" id="IPR011009">
    <property type="entry name" value="Kinase-like_dom_sf"/>
</dbReference>
<organism evidence="2 3">
    <name type="scientific">Rhizophagus clarus</name>
    <dbReference type="NCBI Taxonomy" id="94130"/>
    <lineage>
        <taxon>Eukaryota</taxon>
        <taxon>Fungi</taxon>
        <taxon>Fungi incertae sedis</taxon>
        <taxon>Mucoromycota</taxon>
        <taxon>Glomeromycotina</taxon>
        <taxon>Glomeromycetes</taxon>
        <taxon>Glomerales</taxon>
        <taxon>Glomeraceae</taxon>
        <taxon>Rhizophagus</taxon>
    </lineage>
</organism>
<protein>
    <recommendedName>
        <fullName evidence="1">Protein kinase domain-containing protein</fullName>
    </recommendedName>
</protein>
<dbReference type="EMBL" id="BEXD01002112">
    <property type="protein sequence ID" value="GBB97035.1"/>
    <property type="molecule type" value="Genomic_DNA"/>
</dbReference>
<evidence type="ECO:0000259" key="1">
    <source>
        <dbReference type="PROSITE" id="PS50011"/>
    </source>
</evidence>
<comment type="caution">
    <text evidence="2">The sequence shown here is derived from an EMBL/GenBank/DDBJ whole genome shotgun (WGS) entry which is preliminary data.</text>
</comment>
<evidence type="ECO:0000313" key="3">
    <source>
        <dbReference type="Proteomes" id="UP000247702"/>
    </source>
</evidence>
<proteinExistence type="predicted"/>
<sequence>MSYILGLNQRNCIACGNLLYNKYNDWCQSCQKRYLRKCFTKWTSGNKNIDCFIQNTQLKIIDSTDAIFEWIPYNRLNNIKERYKNDFVAVYSATWKDGPLHWTSYPYFYHGISQNPVTKDYIIVIGNDHYEWYCLKCDKAYTYEKYKWCEPCQKSYLRNNFTKWTSGNKNIDSFIQKVQLEIKCPTDAILEWIPYNQFDSIKELSKDNSVITYLAIWKGGPLFYDSNENEYIRKSEEIVLKCLCNSVDINLVRNYYNENIKIHGISQDPDTKDLIVVLSENYYKNYCLKCDEMYTYIQYKWCESCQKKYLRKNFTKWTSGNKNIDRFIQEMQIEIKYPTDAIFEWIPYNQFDSIKELSKDNSVITYSAIWKGGPLFYDSNENEYIRKSEEIFLKCLCNSVDINLVRNYYNENIKIHGISQDPDTKDLIVVLSENYYKNYCLKCDEMYTYIQYKWCESCQKKYLRKNFTKWTSGNKNIDRFIQEMQIEIKYPTDAIFEWIPYNQFDSIKELSKDNSVITYSAIWKGGPLFYDSNENEYIRKSEEIFLKCLCNSVDINLVKKYQNHYNENIKIYGISQDPDTKHLIVVLGKNYYKDHCLKCDEMYTYIQYKWCESCQKRYLRKNFTKWTSENKNIDVFIQKVQLEIKHPTDITFEWIPYNEFSSIKKIRKDNSIAVYSAIWKDGDDLLNKVKKYQNYYSKCIKIYGISQNPDTKDYIIVLNNKYFEEYCLKCDELYTEYKWCKPCEINFLKVNYANWISGNKKIDNFVQVTQEMQLEINYPTNVVFEWIPYNQLYYVKEINKDNFAIIYSAIWKNGPLYWNTVKYTRESNEKVILKSLNNLRNITDRDEFINEAKKYLTSVTLKIYGISQNPNTKNYIMVFQDKDGYREKYCAKCDRIYTDVQYKWCKSCQLNYLKNFTIGNKKVDNFILKMQSKIKQPTDIIFEWIPYDQFNNIEEIINNDLITIYFAIWKNGPLQWNTGKYMKNQNRKVALKYLFNLQDITDFTDEFINEVEQYSFDKSNDIFKIYGISQNPYTRNYIIVLDNEYFEKFCAKCNKIYTDIQNKWCKSCQLNYLKKYRINNNQEIDFSILIQEMQSKIDHPTDIVFEWIQFEQFNNIKVINKDNHINIYLAIWKDGPLYWDRLEYSRSLNKKVALIYLNNSQNITNDILNEIKKYSIDKGDSIVKIHGISQNPHTRNYIMVFNSDYFEKYCTKCNDLYTDARRKWCKSCKINLLKENFTNWTSGNEKIDNFIQEMQTKINHLNDIIFKWIPYDQFNDIKEIGDDGFSKLYLGKWEYTKDSDKIIIVKCLYNLQNSVDEFLNEVKKYSISHNDNNPKIYGVSQHPDTKDYIMILHNKSLKYCVKCNKMYTILEYEWCKVCQSSYLKDKLKDWTSGNEKVNDFIRETQVKINHPNDIIFEWIPYNQFKSVKEIGKGGFAIVYSAIWNDGPLHYNWNKRQYTRNSNKTVALKHLSNSQNMTDYFLNEVREYSINKRSNVLSIYGISQCPDTKVYVIVLDYAGGGNFNNWMDENYKTFYWLRKLNTLLNIINGLKEIHHKQMVHCDFHTGNILLLRNEISDLGNDILISDMGLCGEVGNTDNMYETKIYGVMPYMAPEVLRGKPYSQAADIYSFGMIMYFVATGKQPFANRAHDEFLALDICNGIRPEINEPEAPKCYIDLMKKCWDSNPNNRSNAVEIERLIRSFYNSCNPILGRRNYFKAAEEYRKSRLDSFEKHKLTTHPQAIYTSRLLNPFTKDLAKILTDCLDCAILD</sequence>
<dbReference type="GO" id="GO:0004674">
    <property type="term" value="F:protein serine/threonine kinase activity"/>
    <property type="evidence" value="ECO:0007669"/>
    <property type="project" value="TreeGrafter"/>
</dbReference>
<dbReference type="Pfam" id="PF07714">
    <property type="entry name" value="PK_Tyr_Ser-Thr"/>
    <property type="match status" value="1"/>
</dbReference>
<dbReference type="PANTHER" id="PTHR44329:SF289">
    <property type="entry name" value="SERINE_THREONINE-PROTEIN KINASE VIK"/>
    <property type="match status" value="1"/>
</dbReference>
<reference evidence="2 3" key="1">
    <citation type="submission" date="2017-11" db="EMBL/GenBank/DDBJ databases">
        <title>The genome of Rhizophagus clarus HR1 reveals common genetic basis of auxotrophy among arbuscular mycorrhizal fungi.</title>
        <authorList>
            <person name="Kobayashi Y."/>
        </authorList>
    </citation>
    <scope>NUCLEOTIDE SEQUENCE [LARGE SCALE GENOMIC DNA]</scope>
    <source>
        <strain evidence="2 3">HR1</strain>
    </source>
</reference>
<dbReference type="InterPro" id="IPR000719">
    <property type="entry name" value="Prot_kinase_dom"/>
</dbReference>
<accession>A0A2Z6R4P7</accession>
<dbReference type="SUPFAM" id="SSF56112">
    <property type="entry name" value="Protein kinase-like (PK-like)"/>
    <property type="match status" value="2"/>
</dbReference>
<evidence type="ECO:0000313" key="2">
    <source>
        <dbReference type="EMBL" id="GBB97035.1"/>
    </source>
</evidence>
<gene>
    <name evidence="2" type="ORF">RclHR1_00290033</name>
</gene>
<dbReference type="InterPro" id="IPR001245">
    <property type="entry name" value="Ser-Thr/Tyr_kinase_cat_dom"/>
</dbReference>
<keyword evidence="3" id="KW-1185">Reference proteome</keyword>
<dbReference type="Proteomes" id="UP000247702">
    <property type="component" value="Unassembled WGS sequence"/>
</dbReference>
<dbReference type="PANTHER" id="PTHR44329">
    <property type="entry name" value="SERINE/THREONINE-PROTEIN KINASE TNNI3K-RELATED"/>
    <property type="match status" value="1"/>
</dbReference>